<evidence type="ECO:0000313" key="2">
    <source>
        <dbReference type="Proteomes" id="UP000621455"/>
    </source>
</evidence>
<evidence type="ECO:0000313" key="1">
    <source>
        <dbReference type="EMBL" id="NHZ81869.1"/>
    </source>
</evidence>
<proteinExistence type="predicted"/>
<keyword evidence="2" id="KW-1185">Reference proteome</keyword>
<dbReference type="EMBL" id="WHJG01000026">
    <property type="protein sequence ID" value="NHZ81869.1"/>
    <property type="molecule type" value="Genomic_DNA"/>
</dbReference>
<accession>A0ABX0NFZ0</accession>
<dbReference type="Proteomes" id="UP000621455">
    <property type="component" value="Unassembled WGS sequence"/>
</dbReference>
<sequence length="82" mass="9026">MPIARFVASMVALPEPGCWEYFQLEKVSSRYRLAGVNMRRPSSLSLAPFAIMNNSTPASGLPPGFAIVRLVFDALSRRVGVR</sequence>
<comment type="caution">
    <text evidence="1">The sequence shown here is derived from an EMBL/GenBank/DDBJ whole genome shotgun (WGS) entry which is preliminary data.</text>
</comment>
<dbReference type="RefSeq" id="WP_167089369.1">
    <property type="nucleotide sequence ID" value="NZ_WHJG01000026.1"/>
</dbReference>
<reference evidence="1 2" key="1">
    <citation type="submission" date="2019-10" db="EMBL/GenBank/DDBJ databases">
        <title>Taxonomy of Antarctic Massilia spp.: description of Massilia rubra sp. nov., Massilia aquatica sp. nov., Massilia mucilaginosa sp. nov., Massilia frigida sp. nov. isolated from streams, lakes and regoliths.</title>
        <authorList>
            <person name="Holochova P."/>
            <person name="Sedlacek I."/>
            <person name="Kralova S."/>
            <person name="Maslanova I."/>
            <person name="Busse H.-J."/>
            <person name="Stankova E."/>
            <person name="Vrbovska V."/>
            <person name="Kovarovic V."/>
            <person name="Bartak M."/>
            <person name="Svec P."/>
            <person name="Pantucek R."/>
        </authorList>
    </citation>
    <scope>NUCLEOTIDE SEQUENCE [LARGE SCALE GENOMIC DNA]</scope>
    <source>
        <strain evidence="1 2">CCM 8695</strain>
    </source>
</reference>
<organism evidence="1 2">
    <name type="scientific">Massilia frigida</name>
    <dbReference type="NCBI Taxonomy" id="2609281"/>
    <lineage>
        <taxon>Bacteria</taxon>
        <taxon>Pseudomonadati</taxon>
        <taxon>Pseudomonadota</taxon>
        <taxon>Betaproteobacteria</taxon>
        <taxon>Burkholderiales</taxon>
        <taxon>Oxalobacteraceae</taxon>
        <taxon>Telluria group</taxon>
        <taxon>Massilia</taxon>
    </lineage>
</organism>
<name>A0ABX0NFZ0_9BURK</name>
<gene>
    <name evidence="1" type="ORF">F2P44_21695</name>
</gene>
<protein>
    <submittedName>
        <fullName evidence="1">Uncharacterized protein</fullName>
    </submittedName>
</protein>